<dbReference type="AlphaFoldDB" id="A0A6J4IKL3"/>
<sequence length="149" mass="15754">MNKQKTALLVAAATFGGMVVGQALPARAQLGDILTGGAVLLLVNRFSGQIDRFVNQVTGNRTNNVRESTRVVPVLTVGKGTYVGAVQVTGPRNLVDRVQAVAQVEATTRIGRELRVRGLIPIATRRATDLGTLSRVKGVGVSAIIDLRL</sequence>
<evidence type="ECO:0000313" key="1">
    <source>
        <dbReference type="EMBL" id="CAA9252573.1"/>
    </source>
</evidence>
<organism evidence="1">
    <name type="scientific">uncultured Armatimonadetes bacterium</name>
    <dbReference type="NCBI Taxonomy" id="157466"/>
    <lineage>
        <taxon>Bacteria</taxon>
        <taxon>Bacillati</taxon>
        <taxon>Armatimonadota</taxon>
        <taxon>environmental samples</taxon>
    </lineage>
</organism>
<accession>A0A6J4IKL3</accession>
<proteinExistence type="predicted"/>
<reference evidence="1" key="1">
    <citation type="submission" date="2020-02" db="EMBL/GenBank/DDBJ databases">
        <authorList>
            <person name="Meier V. D."/>
        </authorList>
    </citation>
    <scope>NUCLEOTIDE SEQUENCE</scope>
    <source>
        <strain evidence="1">AVDCRST_MAG63</strain>
    </source>
</reference>
<gene>
    <name evidence="1" type="ORF">AVDCRST_MAG63-1995</name>
</gene>
<protein>
    <submittedName>
        <fullName evidence="1">Uncharacterized protein</fullName>
    </submittedName>
</protein>
<name>A0A6J4IKL3_9BACT</name>
<dbReference type="EMBL" id="CADCTO010000259">
    <property type="protein sequence ID" value="CAA9252573.1"/>
    <property type="molecule type" value="Genomic_DNA"/>
</dbReference>